<reference evidence="1 2" key="1">
    <citation type="journal article" date="2019" name="Nat. Ecol. Evol.">
        <title>Megaphylogeny resolves global patterns of mushroom evolution.</title>
        <authorList>
            <person name="Varga T."/>
            <person name="Krizsan K."/>
            <person name="Foldi C."/>
            <person name="Dima B."/>
            <person name="Sanchez-Garcia M."/>
            <person name="Sanchez-Ramirez S."/>
            <person name="Szollosi G.J."/>
            <person name="Szarkandi J.G."/>
            <person name="Papp V."/>
            <person name="Albert L."/>
            <person name="Andreopoulos W."/>
            <person name="Angelini C."/>
            <person name="Antonin V."/>
            <person name="Barry K.W."/>
            <person name="Bougher N.L."/>
            <person name="Buchanan P."/>
            <person name="Buyck B."/>
            <person name="Bense V."/>
            <person name="Catcheside P."/>
            <person name="Chovatia M."/>
            <person name="Cooper J."/>
            <person name="Damon W."/>
            <person name="Desjardin D."/>
            <person name="Finy P."/>
            <person name="Geml J."/>
            <person name="Haridas S."/>
            <person name="Hughes K."/>
            <person name="Justo A."/>
            <person name="Karasinski D."/>
            <person name="Kautmanova I."/>
            <person name="Kiss B."/>
            <person name="Kocsube S."/>
            <person name="Kotiranta H."/>
            <person name="LaButti K.M."/>
            <person name="Lechner B.E."/>
            <person name="Liimatainen K."/>
            <person name="Lipzen A."/>
            <person name="Lukacs Z."/>
            <person name="Mihaltcheva S."/>
            <person name="Morgado L.N."/>
            <person name="Niskanen T."/>
            <person name="Noordeloos M.E."/>
            <person name="Ohm R.A."/>
            <person name="Ortiz-Santana B."/>
            <person name="Ovrebo C."/>
            <person name="Racz N."/>
            <person name="Riley R."/>
            <person name="Savchenko A."/>
            <person name="Shiryaev A."/>
            <person name="Soop K."/>
            <person name="Spirin V."/>
            <person name="Szebenyi C."/>
            <person name="Tomsovsky M."/>
            <person name="Tulloss R.E."/>
            <person name="Uehling J."/>
            <person name="Grigoriev I.V."/>
            <person name="Vagvolgyi C."/>
            <person name="Papp T."/>
            <person name="Martin F.M."/>
            <person name="Miettinen O."/>
            <person name="Hibbett D.S."/>
            <person name="Nagy L.G."/>
        </authorList>
    </citation>
    <scope>NUCLEOTIDE SEQUENCE [LARGE SCALE GENOMIC DNA]</scope>
    <source>
        <strain evidence="1 2">NL-1719</strain>
    </source>
</reference>
<keyword evidence="2" id="KW-1185">Reference proteome</keyword>
<protein>
    <submittedName>
        <fullName evidence="1">Uncharacterized protein</fullName>
    </submittedName>
</protein>
<dbReference type="EMBL" id="ML208618">
    <property type="protein sequence ID" value="TFK61925.1"/>
    <property type="molecule type" value="Genomic_DNA"/>
</dbReference>
<name>A0ACD3A932_9AGAR</name>
<organism evidence="1 2">
    <name type="scientific">Pluteus cervinus</name>
    <dbReference type="NCBI Taxonomy" id="181527"/>
    <lineage>
        <taxon>Eukaryota</taxon>
        <taxon>Fungi</taxon>
        <taxon>Dikarya</taxon>
        <taxon>Basidiomycota</taxon>
        <taxon>Agaricomycotina</taxon>
        <taxon>Agaricomycetes</taxon>
        <taxon>Agaricomycetidae</taxon>
        <taxon>Agaricales</taxon>
        <taxon>Pluteineae</taxon>
        <taxon>Pluteaceae</taxon>
        <taxon>Pluteus</taxon>
    </lineage>
</organism>
<evidence type="ECO:0000313" key="1">
    <source>
        <dbReference type="EMBL" id="TFK61925.1"/>
    </source>
</evidence>
<dbReference type="Proteomes" id="UP000308600">
    <property type="component" value="Unassembled WGS sequence"/>
</dbReference>
<evidence type="ECO:0000313" key="2">
    <source>
        <dbReference type="Proteomes" id="UP000308600"/>
    </source>
</evidence>
<gene>
    <name evidence="1" type="ORF">BDN72DRAFT_849198</name>
</gene>
<proteinExistence type="predicted"/>
<accession>A0ACD3A932</accession>
<sequence>MSTRSKTRAAAAAAAQAALPTTATISTPTPAPTPTPTTVATPKTKGKGRGRKASSQVQPLSVSVVEPPQASASASTQVSSAPAEVEQDPIVVQQPESPTKIQVDEDVVIQKSVGTGDGQVEVGVEVEVDAEDSKDSKPKEVIKPVVVVKPRTSPRTKASSSSTSTSTSTPTPTPTTKSTAAKEIAPTPTPTPVTATAKMDSSSNSKEVLCICDKGDDGTPMVFCGECNTWYHFECVNLNPEVAEDINVYVCPSCAEKTGRHTVMTWEGPLALEPTSGDEAPAVAGAPTAKTKTVLKKRGGGLGIGGAGKKTKATEGPHSQVIPFTESEESEDLDSEDEYVGDEVSVVKGKRRAQQPQHRLSSPDDSGTSSDDDDGGLTTAANRSSNRRHRITRKRQKTTTTTTSSVASVASGSVTGSPAPQIAGGSGSGSATLKRKAPGAVHGGHQQNHPPKKRRASEALAFSAGAGGDATDDPTRKYCLGKLEEIFGTIFLKYPHVRKGKGISSSSGPGTVSGSGSGLLLPTSSLGEEGHEQHQAELGMVEDVIMRHEDEDIFQGQQQPLQELNNADEMEIVEKKPEELTEEDKGQLMEASKRFAKDLEHCMYDIYSEPDKQGTSSAGSKYKDRFRMLQFNLSKPDRVVIHRRIASSDITPKEISTMDSTDLANEETKQSIKNLEKEALEYSILQKTIAPRAKLTHKGLQDIEDVNGDGRRERERDGERDGREQEEEGRRERERMARLKASTAANSTGGAGTSGSPPMQRQRTLSLSVPPESPSMPHHMPSSWGGPPPVPAHVLAAAANAQHQQQLTHGHGHGQGQGHGHEDDSNPLFIHTSSDFTMNEPELNLADLINIDDEPTGDVGAPLASASTDGGGGSGGHDGGGEVSGPGSGSGSGPPPVLSPLVTSPTAMDHHHHHVFNHHLHPPPPDSPMMLTDSPVVDTPSSVTGISPFATRTDPVQAQAQLQQQLQQQQQQSTSTTSFDLNALWAAPPTPSPAKTQDSLGDGQQGQQPDGSGVEGSTDQSVQEGVLETTSSPKAPPSPPLPNTERDDDDGGLKDILMDAESSLSKASAADDDFDMFLEKDDLDLDLDSGPRGTANELGGDEKEEEKDPEKVFEAIPKVWNGKIMMPLEPNSPKETTVVARQIAGRSLGHESPLWRTLFPSELVKIDGRVPVADSCKFLLQMSMNASKELLSVAFNPVPGDTGFKDLSDYLRGKGRHALVFPWGSKPKDYHPGRELYLIPLLASERLPDYMELLEDLRLPATRQQDYLIGIWILNKGRLAPLPHTPHPLSHHPPPPHTGFGVPPLPTVHVPGGPPQHPGIAGLSLPPEVAAQLNLAALNLPSLISQFQQPSTQHGPLTHQQQQQLGTPSPALAAELALLSPEQIQTAIRALTMAGVTVPGMTPVPPAGGPGPLGPGGPPPLLLPTGPHMQHHPPPLHPHAHAPPTGPHALTHPQPPPQPHPGWMNAPQGPPVPTGPAGYPHGPSSSQQYDRRGGDYGGRDRGRGWGGGGGGGGGGDRYGSGPSGPGPGWKGGRGGRGRGGGRGGRDGREHSPSRAPVDSGWPRRQRNDEGRSPTSSRRW</sequence>